<dbReference type="FunFam" id="2.70.160.11:FF:000001">
    <property type="entry name" value="Blast:Protein arginine N-methyltransferase 1"/>
    <property type="match status" value="1"/>
</dbReference>
<dbReference type="AlphaFoldDB" id="A0A6B2G274"/>
<evidence type="ECO:0000256" key="1">
    <source>
        <dbReference type="ARBA" id="ARBA00011925"/>
    </source>
</evidence>
<dbReference type="CDD" id="cd02440">
    <property type="entry name" value="AdoMet_MTases"/>
    <property type="match status" value="1"/>
</dbReference>
<dbReference type="InterPro" id="IPR025799">
    <property type="entry name" value="Arg_MeTrfase"/>
</dbReference>
<evidence type="ECO:0000256" key="3">
    <source>
        <dbReference type="ARBA" id="ARBA00022679"/>
    </source>
</evidence>
<name>A0A6B2G274_MYXSQ</name>
<comment type="catalytic activity">
    <reaction evidence="5">
        <text>L-arginyl-[protein] + S-adenosyl-L-methionine = N(omega)-methyl-L-arginyl-[protein] + S-adenosyl-L-homocysteine + H(+)</text>
        <dbReference type="Rhea" id="RHEA:48100"/>
        <dbReference type="Rhea" id="RHEA-COMP:10532"/>
        <dbReference type="Rhea" id="RHEA-COMP:11990"/>
        <dbReference type="ChEBI" id="CHEBI:15378"/>
        <dbReference type="ChEBI" id="CHEBI:29965"/>
        <dbReference type="ChEBI" id="CHEBI:57856"/>
        <dbReference type="ChEBI" id="CHEBI:59789"/>
        <dbReference type="ChEBI" id="CHEBI:65280"/>
    </reaction>
    <physiologicalReaction direction="left-to-right" evidence="5">
        <dbReference type="Rhea" id="RHEA:48101"/>
    </physiologicalReaction>
</comment>
<accession>A0A6B2G274</accession>
<dbReference type="PROSITE" id="PS51678">
    <property type="entry name" value="SAM_MT_PRMT"/>
    <property type="match status" value="1"/>
</dbReference>
<dbReference type="Gene3D" id="2.70.160.11">
    <property type="entry name" value="Hnrnp arginine n-methyltransferase1"/>
    <property type="match status" value="1"/>
</dbReference>
<dbReference type="EC" id="2.1.1.319" evidence="1"/>
<dbReference type="GO" id="GO:0042054">
    <property type="term" value="F:histone methyltransferase activity"/>
    <property type="evidence" value="ECO:0007669"/>
    <property type="project" value="TreeGrafter"/>
</dbReference>
<dbReference type="EMBL" id="GHBR01000994">
    <property type="protein sequence ID" value="NDJ96395.1"/>
    <property type="molecule type" value="Transcribed_RNA"/>
</dbReference>
<protein>
    <recommendedName>
        <fullName evidence="1">type I protein arginine methyltransferase</fullName>
        <ecNumber evidence="1">2.1.1.319</ecNumber>
    </recommendedName>
</protein>
<keyword evidence="3 6" id="KW-0808">Transferase</keyword>
<evidence type="ECO:0000256" key="2">
    <source>
        <dbReference type="ARBA" id="ARBA00022603"/>
    </source>
</evidence>
<dbReference type="Pfam" id="PF22528">
    <property type="entry name" value="PRMT_C"/>
    <property type="match status" value="1"/>
</dbReference>
<dbReference type="PANTHER" id="PTHR11006">
    <property type="entry name" value="PROTEIN ARGININE N-METHYLTRANSFERASE"/>
    <property type="match status" value="1"/>
</dbReference>
<dbReference type="GO" id="GO:0035242">
    <property type="term" value="F:protein-arginine omega-N asymmetric methyltransferase activity"/>
    <property type="evidence" value="ECO:0007669"/>
    <property type="project" value="UniProtKB-EC"/>
</dbReference>
<dbReference type="GO" id="GO:0032259">
    <property type="term" value="P:methylation"/>
    <property type="evidence" value="ECO:0007669"/>
    <property type="project" value="UniProtKB-KW"/>
</dbReference>
<dbReference type="GO" id="GO:0005634">
    <property type="term" value="C:nucleus"/>
    <property type="evidence" value="ECO:0007669"/>
    <property type="project" value="TreeGrafter"/>
</dbReference>
<dbReference type="InterPro" id="IPR055135">
    <property type="entry name" value="PRMT_dom"/>
</dbReference>
<evidence type="ECO:0000256" key="5">
    <source>
        <dbReference type="ARBA" id="ARBA00049303"/>
    </source>
</evidence>
<keyword evidence="2 6" id="KW-0489">Methyltransferase</keyword>
<dbReference type="InterPro" id="IPR029063">
    <property type="entry name" value="SAM-dependent_MTases_sf"/>
</dbReference>
<reference evidence="8" key="1">
    <citation type="submission" date="2018-11" db="EMBL/GenBank/DDBJ databases">
        <title>Myxobolus squamalis genome and transcriptome.</title>
        <authorList>
            <person name="Yahalomi D."/>
            <person name="Atkinson S.D."/>
            <person name="Neuhof M."/>
            <person name="Chang E.S."/>
            <person name="Philippe H."/>
            <person name="Cartwright P."/>
            <person name="Bartholomew J.L."/>
            <person name="Huchon D."/>
        </authorList>
    </citation>
    <scope>NUCLEOTIDE SEQUENCE</scope>
    <source>
        <strain evidence="8">71B08</strain>
        <tissue evidence="8">Whole</tissue>
    </source>
</reference>
<dbReference type="SUPFAM" id="SSF53335">
    <property type="entry name" value="S-adenosyl-L-methionine-dependent methyltransferases"/>
    <property type="match status" value="1"/>
</dbReference>
<keyword evidence="4 6" id="KW-0949">S-adenosyl-L-methionine</keyword>
<evidence type="ECO:0000313" key="8">
    <source>
        <dbReference type="EMBL" id="NDJ96395.1"/>
    </source>
</evidence>
<evidence type="ECO:0000256" key="6">
    <source>
        <dbReference type="PROSITE-ProRule" id="PRU01015"/>
    </source>
</evidence>
<dbReference type="Gene3D" id="3.40.50.150">
    <property type="entry name" value="Vaccinia Virus protein VP39"/>
    <property type="match status" value="1"/>
</dbReference>
<evidence type="ECO:0000259" key="7">
    <source>
        <dbReference type="Pfam" id="PF22528"/>
    </source>
</evidence>
<organism evidence="8">
    <name type="scientific">Myxobolus squamalis</name>
    <name type="common">Myxosporean</name>
    <dbReference type="NCBI Taxonomy" id="59785"/>
    <lineage>
        <taxon>Eukaryota</taxon>
        <taxon>Metazoa</taxon>
        <taxon>Cnidaria</taxon>
        <taxon>Myxozoa</taxon>
        <taxon>Myxosporea</taxon>
        <taxon>Bivalvulida</taxon>
        <taxon>Platysporina</taxon>
        <taxon>Myxobolidae</taxon>
        <taxon>Myxobolus</taxon>
    </lineage>
</organism>
<proteinExistence type="predicted"/>
<dbReference type="PANTHER" id="PTHR11006:SF53">
    <property type="entry name" value="PROTEIN ARGININE N-METHYLTRANSFERASE 3"/>
    <property type="match status" value="1"/>
</dbReference>
<dbReference type="FunFam" id="3.40.50.150:FF:000003">
    <property type="entry name" value="Blast:Protein arginine N-methyltransferase 1"/>
    <property type="match status" value="1"/>
</dbReference>
<feature type="domain" description="Protein arginine N-methyltransferase" evidence="7">
    <location>
        <begin position="152"/>
        <end position="309"/>
    </location>
</feature>
<dbReference type="Pfam" id="PF06325">
    <property type="entry name" value="PrmA"/>
    <property type="match status" value="1"/>
</dbReference>
<sequence>MDNQTEDDRYFSSYASVGIHEEMIKDTARTKNYQRAIVSNKNLFHGKIVLDVGCGTGILSMFAVDAGAQHVYAVDKSDIISAARKIIQLNNYQDKITFIQSTIEDAQLPVPSVDIIISEWMGYCLLYESMLDSVIFARNRWLCEGGLIFPDVASLFCVGIEDEEFRDEKIEWWNRVYGYNMSPMKEIAISEPLVDFVNKEAVVTTDSLVRRFDLYQVQMNDFIEFESKLVLSCRRKDFIHALVFYFTVEFTACHKPIVLYTGPEARPTHWKQSIFYLTQPIMAQHDQDLCFKTSFSQNKLNKRHLDIKILQCDQSDNDKVIQSRKYTLS</sequence>
<evidence type="ECO:0000256" key="4">
    <source>
        <dbReference type="ARBA" id="ARBA00022691"/>
    </source>
</evidence>